<evidence type="ECO:0000256" key="1">
    <source>
        <dbReference type="SAM" id="SignalP"/>
    </source>
</evidence>
<keyword evidence="1" id="KW-0732">Signal</keyword>
<dbReference type="RefSeq" id="WP_379151010.1">
    <property type="nucleotide sequence ID" value="NZ_JBHSRJ010000002.1"/>
</dbReference>
<gene>
    <name evidence="3" type="ORF">ACFPYL_04875</name>
</gene>
<organism evidence="3 4">
    <name type="scientific">Nocardioides hankookensis</name>
    <dbReference type="NCBI Taxonomy" id="443157"/>
    <lineage>
        <taxon>Bacteria</taxon>
        <taxon>Bacillati</taxon>
        <taxon>Actinomycetota</taxon>
        <taxon>Actinomycetes</taxon>
        <taxon>Propionibacteriales</taxon>
        <taxon>Nocardioidaceae</taxon>
        <taxon>Nocardioides</taxon>
    </lineage>
</organism>
<feature type="chain" id="PRO_5046832404" description="ARB-07466-like C-terminal domain-containing protein" evidence="1">
    <location>
        <begin position="24"/>
        <end position="188"/>
    </location>
</feature>
<evidence type="ECO:0000259" key="2">
    <source>
        <dbReference type="Pfam" id="PF26571"/>
    </source>
</evidence>
<feature type="signal peptide" evidence="1">
    <location>
        <begin position="1"/>
        <end position="23"/>
    </location>
</feature>
<accession>A0ABW1LFX0</accession>
<reference evidence="4" key="1">
    <citation type="journal article" date="2019" name="Int. J. Syst. Evol. Microbiol.">
        <title>The Global Catalogue of Microorganisms (GCM) 10K type strain sequencing project: providing services to taxonomists for standard genome sequencing and annotation.</title>
        <authorList>
            <consortium name="The Broad Institute Genomics Platform"/>
            <consortium name="The Broad Institute Genome Sequencing Center for Infectious Disease"/>
            <person name="Wu L."/>
            <person name="Ma J."/>
        </authorList>
    </citation>
    <scope>NUCLEOTIDE SEQUENCE [LARGE SCALE GENOMIC DNA]</scope>
    <source>
        <strain evidence="4">CCUG 54522</strain>
    </source>
</reference>
<keyword evidence="4" id="KW-1185">Reference proteome</keyword>
<sequence length="188" mass="21224">MRLLVSALTGLLLSLTLLAPADAARPIEDYASYQQPGKCHPKPYAGTVYLGRWIARHYGGGYVGTARPCAKKQRRATSEHQTGQAIDWSNDVARRGDRVQVKQLFRDLFGPDARGNADARARRMGIMYVIWNDQMYPAWNEFRPEPYLSSSCTSTKKCSKTLRHRNHVHISLTRAGAKGRTSWYDGRL</sequence>
<dbReference type="InterPro" id="IPR058593">
    <property type="entry name" value="ARB_07466-like_C"/>
</dbReference>
<evidence type="ECO:0000313" key="4">
    <source>
        <dbReference type="Proteomes" id="UP001596135"/>
    </source>
</evidence>
<proteinExistence type="predicted"/>
<name>A0ABW1LFX0_9ACTN</name>
<evidence type="ECO:0000313" key="3">
    <source>
        <dbReference type="EMBL" id="MFC6042390.1"/>
    </source>
</evidence>
<comment type="caution">
    <text evidence="3">The sequence shown here is derived from an EMBL/GenBank/DDBJ whole genome shotgun (WGS) entry which is preliminary data.</text>
</comment>
<dbReference type="EMBL" id="JBHSRJ010000002">
    <property type="protein sequence ID" value="MFC6042390.1"/>
    <property type="molecule type" value="Genomic_DNA"/>
</dbReference>
<dbReference type="Proteomes" id="UP001596135">
    <property type="component" value="Unassembled WGS sequence"/>
</dbReference>
<feature type="domain" description="ARB-07466-like C-terminal" evidence="2">
    <location>
        <begin position="54"/>
        <end position="143"/>
    </location>
</feature>
<dbReference type="Pfam" id="PF26571">
    <property type="entry name" value="VldE"/>
    <property type="match status" value="1"/>
</dbReference>
<protein>
    <recommendedName>
        <fullName evidence="2">ARB-07466-like C-terminal domain-containing protein</fullName>
    </recommendedName>
</protein>